<feature type="binding site" evidence="18">
    <location>
        <position position="102"/>
    </location>
    <ligand>
        <name>Mg(2+)</name>
        <dbReference type="ChEBI" id="CHEBI:18420"/>
    </ligand>
</feature>
<feature type="binding site" evidence="18">
    <location>
        <position position="354"/>
    </location>
    <ligand>
        <name>UDP-N-acetyl-alpha-D-glucosamine</name>
        <dbReference type="ChEBI" id="CHEBI:57705"/>
    </ligand>
</feature>
<reference evidence="21 23" key="1">
    <citation type="submission" date="2015-11" db="EMBL/GenBank/DDBJ databases">
        <title>Genomic analysis of 38 Legionella species identifies large and diverse effector repertoires.</title>
        <authorList>
            <person name="Burstein D."/>
            <person name="Amaro F."/>
            <person name="Zusman T."/>
            <person name="Lifshitz Z."/>
            <person name="Cohen O."/>
            <person name="Gilbert J.A."/>
            <person name="Pupko T."/>
            <person name="Shuman H.A."/>
            <person name="Segal G."/>
        </authorList>
    </citation>
    <scope>NUCLEOTIDE SEQUENCE [LARGE SCALE GENOMIC DNA]</scope>
    <source>
        <strain evidence="21 23">WO-44C</strain>
    </source>
</reference>
<comment type="subunit">
    <text evidence="18">Homotrimer.</text>
</comment>
<evidence type="ECO:0000259" key="20">
    <source>
        <dbReference type="Pfam" id="PF25087"/>
    </source>
</evidence>
<evidence type="ECO:0000256" key="11">
    <source>
        <dbReference type="ARBA" id="ARBA00022984"/>
    </source>
</evidence>
<feature type="binding site" evidence="18">
    <location>
        <position position="73"/>
    </location>
    <ligand>
        <name>UDP-N-acetyl-alpha-D-glucosamine</name>
        <dbReference type="ChEBI" id="CHEBI:57705"/>
    </ligand>
</feature>
<comment type="pathway">
    <text evidence="18">Nucleotide-sugar biosynthesis; UDP-N-acetyl-alpha-D-glucosamine biosynthesis; N-acetyl-alpha-D-glucosamine 1-phosphate from alpha-D-glucosamine 6-phosphate (route II): step 2/2.</text>
</comment>
<protein>
    <recommendedName>
        <fullName evidence="18">Bifunctional protein GlmU</fullName>
    </recommendedName>
    <domain>
        <recommendedName>
            <fullName evidence="18">UDP-N-acetylglucosamine pyrophosphorylase</fullName>
            <ecNumber evidence="18">2.7.7.23</ecNumber>
        </recommendedName>
        <alternativeName>
            <fullName evidence="18">N-acetylglucosamine-1-phosphate uridyltransferase</fullName>
        </alternativeName>
    </domain>
    <domain>
        <recommendedName>
            <fullName evidence="18">Glucosamine-1-phosphate N-acetyltransferase</fullName>
            <ecNumber evidence="18">2.3.1.157</ecNumber>
        </recommendedName>
    </domain>
</protein>
<evidence type="ECO:0000256" key="15">
    <source>
        <dbReference type="ARBA" id="ARBA00048247"/>
    </source>
</evidence>
<dbReference type="Proteomes" id="UP000054698">
    <property type="component" value="Unassembled WGS sequence"/>
</dbReference>
<keyword evidence="7 18" id="KW-0479">Metal-binding</keyword>
<evidence type="ECO:0000259" key="19">
    <source>
        <dbReference type="Pfam" id="PF12804"/>
    </source>
</evidence>
<proteinExistence type="inferred from homology"/>
<evidence type="ECO:0000313" key="23">
    <source>
        <dbReference type="Proteomes" id="UP000054698"/>
    </source>
</evidence>
<dbReference type="UniPathway" id="UPA00973"/>
<feature type="binding site" evidence="18">
    <location>
        <position position="408"/>
    </location>
    <ligand>
        <name>acetyl-CoA</name>
        <dbReference type="ChEBI" id="CHEBI:57288"/>
    </ligand>
</feature>
<feature type="region of interest" description="Pyrophosphorylase" evidence="18">
    <location>
        <begin position="1"/>
        <end position="232"/>
    </location>
</feature>
<dbReference type="Gene3D" id="3.90.550.10">
    <property type="entry name" value="Spore Coat Polysaccharide Biosynthesis Protein SpsA, Chain A"/>
    <property type="match status" value="1"/>
</dbReference>
<keyword evidence="8 18" id="KW-0677">Repeat</keyword>
<dbReference type="CDD" id="cd02540">
    <property type="entry name" value="GT2_GlmU_N_bac"/>
    <property type="match status" value="1"/>
</dbReference>
<dbReference type="PANTHER" id="PTHR43584">
    <property type="entry name" value="NUCLEOTIDYL TRANSFERASE"/>
    <property type="match status" value="1"/>
</dbReference>
<keyword evidence="9 18" id="KW-0460">Magnesium</keyword>
<keyword evidence="12 18" id="KW-0511">Multifunctional enzyme</keyword>
<feature type="binding site" evidence="18">
    <location>
        <begin position="389"/>
        <end position="390"/>
    </location>
    <ligand>
        <name>acetyl-CoA</name>
        <dbReference type="ChEBI" id="CHEBI:57288"/>
    </ligand>
</feature>
<dbReference type="OrthoDB" id="9775031at2"/>
<dbReference type="RefSeq" id="WP_058443529.1">
    <property type="nucleotide sequence ID" value="NZ_CAAAHT010000009.1"/>
</dbReference>
<feature type="binding site" evidence="18">
    <location>
        <position position="380"/>
    </location>
    <ligand>
        <name>UDP-N-acetyl-alpha-D-glucosamine</name>
        <dbReference type="ChEBI" id="CHEBI:57705"/>
    </ligand>
</feature>
<dbReference type="Proteomes" id="UP000251942">
    <property type="component" value="Unassembled WGS sequence"/>
</dbReference>
<dbReference type="SUPFAM" id="SSF51161">
    <property type="entry name" value="Trimeric LpxA-like enzymes"/>
    <property type="match status" value="1"/>
</dbReference>
<keyword evidence="13 18" id="KW-0012">Acyltransferase</keyword>
<evidence type="ECO:0000256" key="17">
    <source>
        <dbReference type="ARBA" id="ARBA00049628"/>
    </source>
</evidence>
<feature type="binding site" evidence="18">
    <location>
        <position position="383"/>
    </location>
    <ligand>
        <name>acetyl-CoA</name>
        <dbReference type="ChEBI" id="CHEBI:57288"/>
    </ligand>
</feature>
<dbReference type="GO" id="GO:0000287">
    <property type="term" value="F:magnesium ion binding"/>
    <property type="evidence" value="ECO:0007669"/>
    <property type="project" value="UniProtKB-UniRule"/>
</dbReference>
<feature type="binding site" evidence="18">
    <location>
        <position position="426"/>
    </location>
    <ligand>
        <name>acetyl-CoA</name>
        <dbReference type="ChEBI" id="CHEBI:57288"/>
    </ligand>
</feature>
<dbReference type="Gene3D" id="2.160.10.10">
    <property type="entry name" value="Hexapeptide repeat proteins"/>
    <property type="match status" value="1"/>
</dbReference>
<dbReference type="InterPro" id="IPR011004">
    <property type="entry name" value="Trimer_LpxA-like_sf"/>
</dbReference>
<evidence type="ECO:0000256" key="4">
    <source>
        <dbReference type="ARBA" id="ARBA00022490"/>
    </source>
</evidence>
<dbReference type="GO" id="GO:0016020">
    <property type="term" value="C:membrane"/>
    <property type="evidence" value="ECO:0007669"/>
    <property type="project" value="GOC"/>
</dbReference>
<feature type="domain" description="MobA-like NTP transferase" evidence="19">
    <location>
        <begin position="6"/>
        <end position="124"/>
    </location>
</feature>
<evidence type="ECO:0000256" key="16">
    <source>
        <dbReference type="ARBA" id="ARBA00048493"/>
    </source>
</evidence>
<dbReference type="EC" id="2.3.1.157" evidence="18"/>
<dbReference type="Pfam" id="PF25087">
    <property type="entry name" value="GMPPB_C"/>
    <property type="match status" value="1"/>
</dbReference>
<evidence type="ECO:0000256" key="14">
    <source>
        <dbReference type="ARBA" id="ARBA00023316"/>
    </source>
</evidence>
<dbReference type="GO" id="GO:0071555">
    <property type="term" value="P:cell wall organization"/>
    <property type="evidence" value="ECO:0007669"/>
    <property type="project" value="UniProtKB-KW"/>
</dbReference>
<evidence type="ECO:0000256" key="10">
    <source>
        <dbReference type="ARBA" id="ARBA00022960"/>
    </source>
</evidence>
<feature type="active site" description="Proton acceptor" evidence="18">
    <location>
        <position position="366"/>
    </location>
</feature>
<feature type="binding site" evidence="18">
    <location>
        <position position="230"/>
    </location>
    <ligand>
        <name>Mg(2+)</name>
        <dbReference type="ChEBI" id="CHEBI:18420"/>
    </ligand>
</feature>
<keyword evidence="14 18" id="KW-0961">Cell wall biogenesis/degradation</keyword>
<dbReference type="InterPro" id="IPR005882">
    <property type="entry name" value="Bifunctional_GlmU"/>
</dbReference>
<comment type="catalytic activity">
    <reaction evidence="16 18">
        <text>N-acetyl-alpha-D-glucosamine 1-phosphate + UTP + H(+) = UDP-N-acetyl-alpha-D-glucosamine + diphosphate</text>
        <dbReference type="Rhea" id="RHEA:13509"/>
        <dbReference type="ChEBI" id="CHEBI:15378"/>
        <dbReference type="ChEBI" id="CHEBI:33019"/>
        <dbReference type="ChEBI" id="CHEBI:46398"/>
        <dbReference type="ChEBI" id="CHEBI:57705"/>
        <dbReference type="ChEBI" id="CHEBI:57776"/>
        <dbReference type="EC" id="2.7.7.23"/>
    </reaction>
</comment>
<comment type="pathway">
    <text evidence="18">Nucleotide-sugar biosynthesis; UDP-N-acetyl-alpha-D-glucosamine biosynthesis; UDP-N-acetyl-alpha-D-glucosamine from N-acetyl-alpha-D-glucosamine 1-phosphate: step 1/1.</text>
</comment>
<dbReference type="InterPro" id="IPR025877">
    <property type="entry name" value="MobA-like_NTP_Trfase"/>
</dbReference>
<feature type="binding site" evidence="18">
    <location>
        <begin position="78"/>
        <end position="79"/>
    </location>
    <ligand>
        <name>UDP-N-acetyl-alpha-D-glucosamine</name>
        <dbReference type="ChEBI" id="CHEBI:57705"/>
    </ligand>
</feature>
<comment type="pathway">
    <text evidence="18">Bacterial outer membrane biogenesis; LPS lipid A biosynthesis.</text>
</comment>
<dbReference type="Pfam" id="PF12804">
    <property type="entry name" value="NTP_transf_3"/>
    <property type="match status" value="1"/>
</dbReference>
<keyword evidence="10 18" id="KW-0133">Cell shape</keyword>
<evidence type="ECO:0000256" key="9">
    <source>
        <dbReference type="ARBA" id="ARBA00022842"/>
    </source>
</evidence>
<dbReference type="GO" id="GO:0006048">
    <property type="term" value="P:UDP-N-acetylglucosamine biosynthetic process"/>
    <property type="evidence" value="ECO:0007669"/>
    <property type="project" value="UniProtKB-UniPathway"/>
</dbReference>
<dbReference type="GO" id="GO:0009245">
    <property type="term" value="P:lipid A biosynthetic process"/>
    <property type="evidence" value="ECO:0007669"/>
    <property type="project" value="UniProtKB-UniRule"/>
</dbReference>
<feature type="region of interest" description="N-acetyltransferase" evidence="18">
    <location>
        <begin position="254"/>
        <end position="459"/>
    </location>
</feature>
<evidence type="ECO:0000256" key="2">
    <source>
        <dbReference type="ARBA" id="ARBA00007707"/>
    </source>
</evidence>
<comment type="function">
    <text evidence="17 18">Catalyzes the last two sequential reactions in the de novo biosynthetic pathway for UDP-N-acetylglucosamine (UDP-GlcNAc). The C-terminal domain catalyzes the transfer of acetyl group from acetyl coenzyme A to glucosamine-1-phosphate (GlcN-1-P) to produce N-acetylglucosamine-1-phosphate (GlcNAc-1-P), which is converted into UDP-GlcNAc by the transfer of uridine 5-monophosphate (from uridine 5-triphosphate), a reaction catalyzed by the N-terminal domain.</text>
</comment>
<accession>A0A0W0U7A0</accession>
<dbReference type="SUPFAM" id="SSF53448">
    <property type="entry name" value="Nucleotide-diphospho-sugar transferases"/>
    <property type="match status" value="1"/>
</dbReference>
<sequence length="459" mass="49360">MTLQIIILAAGQGKRMYSSTPKVLHKIAGKPMLVRVVETAQQLNPEAVYVVYGHGGEQIKAALPDLPVNWVLQKDQLGTGHAVMQALPHIPLDSQVLILSADVPLIEAKTLQNLIDTHHAAPAQANSLSLLLAKLDNPTGLGRIVRNAQGDISAIVEEKDATAEQKQIQEIYSGICCVQAADLARWLPQLGCNNAQGEYYLTEIIAMAVNEQQVITSLQTPNLMEIQGVNDRLQLQQLERIWQQRLAKQLMLSGVSLADANRFDVRGELHCGQDVFIDVNNVFSGKVVLGNGCSIGPNCILHNVTLGANCEILANSVLEDCHLGESCHIGPFARLRPGTQLANDCKIGNFVETKKAVFGEGSKASHLSYLGDVTLGKEVNIGAGTITCNYDGANKHQTIIEDGVFVGSDTQLVAPVTVGANATIGAGSTIRKNVPANELTLTESKQKTITGWKRPVKKS</sequence>
<dbReference type="PANTHER" id="PTHR43584:SF3">
    <property type="entry name" value="BIFUNCTIONAL PROTEIN GLMU"/>
    <property type="match status" value="1"/>
</dbReference>
<feature type="binding site" evidence="18">
    <location>
        <position position="157"/>
    </location>
    <ligand>
        <name>UDP-N-acetyl-alpha-D-glucosamine</name>
        <dbReference type="ChEBI" id="CHEBI:57705"/>
    </ligand>
</feature>
<evidence type="ECO:0000313" key="22">
    <source>
        <dbReference type="EMBL" id="SPX61491.1"/>
    </source>
</evidence>
<evidence type="ECO:0000256" key="12">
    <source>
        <dbReference type="ARBA" id="ARBA00023268"/>
    </source>
</evidence>
<gene>
    <name evidence="18 21" type="primary">glmU</name>
    <name evidence="21" type="ORF">Lfee_0307</name>
    <name evidence="22" type="ORF">NCTC12022_02231</name>
</gene>
<dbReference type="GO" id="GO:0005737">
    <property type="term" value="C:cytoplasm"/>
    <property type="evidence" value="ECO:0007669"/>
    <property type="project" value="UniProtKB-SubCell"/>
</dbReference>
<feature type="binding site" evidence="18">
    <location>
        <begin position="8"/>
        <end position="11"/>
    </location>
    <ligand>
        <name>UDP-N-acetyl-alpha-D-glucosamine</name>
        <dbReference type="ChEBI" id="CHEBI:57705"/>
    </ligand>
</feature>
<dbReference type="CDD" id="cd03353">
    <property type="entry name" value="LbH_GlmU_C"/>
    <property type="match status" value="1"/>
</dbReference>
<dbReference type="InterPro" id="IPR001451">
    <property type="entry name" value="Hexapep"/>
</dbReference>
<dbReference type="EC" id="2.7.7.23" evidence="18"/>
<dbReference type="NCBIfam" id="TIGR01173">
    <property type="entry name" value="glmU"/>
    <property type="match status" value="1"/>
</dbReference>
<feature type="binding site" evidence="18">
    <location>
        <position position="22"/>
    </location>
    <ligand>
        <name>UDP-N-acetyl-alpha-D-glucosamine</name>
        <dbReference type="ChEBI" id="CHEBI:57705"/>
    </ligand>
</feature>
<dbReference type="HAMAP" id="MF_01631">
    <property type="entry name" value="GlmU"/>
    <property type="match status" value="1"/>
</dbReference>
<dbReference type="Pfam" id="PF00132">
    <property type="entry name" value="Hexapep"/>
    <property type="match status" value="1"/>
</dbReference>
<organism evidence="21 23">
    <name type="scientific">Legionella feeleii</name>
    <dbReference type="NCBI Taxonomy" id="453"/>
    <lineage>
        <taxon>Bacteria</taxon>
        <taxon>Pseudomonadati</taxon>
        <taxon>Pseudomonadota</taxon>
        <taxon>Gammaproteobacteria</taxon>
        <taxon>Legionellales</taxon>
        <taxon>Legionellaceae</taxon>
        <taxon>Legionella</taxon>
    </lineage>
</organism>
<evidence type="ECO:0000313" key="21">
    <source>
        <dbReference type="EMBL" id="KTD03906.1"/>
    </source>
</evidence>
<feature type="region of interest" description="Linker" evidence="18">
    <location>
        <begin position="233"/>
        <end position="253"/>
    </location>
</feature>
<feature type="binding site" evidence="18">
    <location>
        <position position="142"/>
    </location>
    <ligand>
        <name>UDP-N-acetyl-alpha-D-glucosamine</name>
        <dbReference type="ChEBI" id="CHEBI:57705"/>
    </ligand>
</feature>
<evidence type="ECO:0000256" key="1">
    <source>
        <dbReference type="ARBA" id="ARBA00004496"/>
    </source>
</evidence>
<dbReference type="InterPro" id="IPR056729">
    <property type="entry name" value="GMPPB_C"/>
</dbReference>
<dbReference type="GO" id="GO:0019134">
    <property type="term" value="F:glucosamine-1-phosphate N-acetyltransferase activity"/>
    <property type="evidence" value="ECO:0007669"/>
    <property type="project" value="UniProtKB-UniRule"/>
</dbReference>
<keyword evidence="5 18" id="KW-0808">Transferase</keyword>
<comment type="subcellular location">
    <subcellularLocation>
        <location evidence="1 18">Cytoplasm</location>
    </subcellularLocation>
</comment>
<dbReference type="InterPro" id="IPR038009">
    <property type="entry name" value="GlmU_C_LbH"/>
</dbReference>
<comment type="similarity">
    <text evidence="3 18">In the N-terminal section; belongs to the N-acetylglucosamine-1-phosphate uridyltransferase family.</text>
</comment>
<reference evidence="22 24" key="2">
    <citation type="submission" date="2018-06" db="EMBL/GenBank/DDBJ databases">
        <authorList>
            <consortium name="Pathogen Informatics"/>
            <person name="Doyle S."/>
        </authorList>
    </citation>
    <scope>NUCLEOTIDE SEQUENCE [LARGE SCALE GENOMIC DNA]</scope>
    <source>
        <strain evidence="22 24">NCTC12022</strain>
    </source>
</reference>
<comment type="cofactor">
    <cofactor evidence="18">
        <name>Mg(2+)</name>
        <dbReference type="ChEBI" id="CHEBI:18420"/>
    </cofactor>
    <text evidence="18">Binds 1 Mg(2+) ion per subunit.</text>
</comment>
<dbReference type="InterPro" id="IPR018357">
    <property type="entry name" value="Hexapep_transf_CS"/>
</dbReference>
<evidence type="ECO:0000256" key="13">
    <source>
        <dbReference type="ARBA" id="ARBA00023315"/>
    </source>
</evidence>
<comment type="caution">
    <text evidence="18">Lacks conserved residue(s) required for the propagation of feature annotation.</text>
</comment>
<evidence type="ECO:0000256" key="3">
    <source>
        <dbReference type="ARBA" id="ARBA00007947"/>
    </source>
</evidence>
<dbReference type="GO" id="GO:0000902">
    <property type="term" value="P:cell morphogenesis"/>
    <property type="evidence" value="ECO:0007669"/>
    <property type="project" value="UniProtKB-UniRule"/>
</dbReference>
<evidence type="ECO:0000313" key="24">
    <source>
        <dbReference type="Proteomes" id="UP000251942"/>
    </source>
</evidence>
<dbReference type="EMBL" id="LNYB01000012">
    <property type="protein sequence ID" value="KTD03906.1"/>
    <property type="molecule type" value="Genomic_DNA"/>
</dbReference>
<evidence type="ECO:0000256" key="8">
    <source>
        <dbReference type="ARBA" id="ARBA00022737"/>
    </source>
</evidence>
<dbReference type="STRING" id="453.Lfee_0307"/>
<feature type="domain" description="Mannose-1-phosphate guanyltransferase C-terminal" evidence="20">
    <location>
        <begin position="269"/>
        <end position="351"/>
    </location>
</feature>
<keyword evidence="4 18" id="KW-0963">Cytoplasm</keyword>
<keyword evidence="11 18" id="KW-0573">Peptidoglycan synthesis</keyword>
<keyword evidence="23" id="KW-1185">Reference proteome</keyword>
<evidence type="ECO:0000256" key="5">
    <source>
        <dbReference type="ARBA" id="ARBA00022679"/>
    </source>
</evidence>
<dbReference type="UniPathway" id="UPA00113">
    <property type="reaction ID" value="UER00532"/>
</dbReference>
<feature type="binding site" evidence="18">
    <location>
        <position position="230"/>
    </location>
    <ligand>
        <name>UDP-N-acetyl-alpha-D-glucosamine</name>
        <dbReference type="ChEBI" id="CHEBI:57705"/>
    </ligand>
</feature>
<evidence type="ECO:0000256" key="6">
    <source>
        <dbReference type="ARBA" id="ARBA00022695"/>
    </source>
</evidence>
<dbReference type="GO" id="GO:0008360">
    <property type="term" value="P:regulation of cell shape"/>
    <property type="evidence" value="ECO:0007669"/>
    <property type="project" value="UniProtKB-KW"/>
</dbReference>
<evidence type="ECO:0000256" key="18">
    <source>
        <dbReference type="HAMAP-Rule" id="MF_01631"/>
    </source>
</evidence>
<comment type="catalytic activity">
    <reaction evidence="15 18">
        <text>alpha-D-glucosamine 1-phosphate + acetyl-CoA = N-acetyl-alpha-D-glucosamine 1-phosphate + CoA + H(+)</text>
        <dbReference type="Rhea" id="RHEA:13725"/>
        <dbReference type="ChEBI" id="CHEBI:15378"/>
        <dbReference type="ChEBI" id="CHEBI:57287"/>
        <dbReference type="ChEBI" id="CHEBI:57288"/>
        <dbReference type="ChEBI" id="CHEBI:57776"/>
        <dbReference type="ChEBI" id="CHEBI:58516"/>
        <dbReference type="EC" id="2.3.1.157"/>
    </reaction>
</comment>
<keyword evidence="6 18" id="KW-0548">Nucleotidyltransferase</keyword>
<dbReference type="PROSITE" id="PS00101">
    <property type="entry name" value="HEXAPEP_TRANSFERASES"/>
    <property type="match status" value="1"/>
</dbReference>
<name>A0A0W0U7A0_9GAMM</name>
<dbReference type="InterPro" id="IPR029044">
    <property type="entry name" value="Nucleotide-diphossugar_trans"/>
</dbReference>
<dbReference type="PATRIC" id="fig|453.4.peg.334"/>
<dbReference type="AlphaFoldDB" id="A0A0W0U7A0"/>
<dbReference type="EMBL" id="UASS01000022">
    <property type="protein sequence ID" value="SPX61491.1"/>
    <property type="molecule type" value="Genomic_DNA"/>
</dbReference>
<dbReference type="GO" id="GO:0003977">
    <property type="term" value="F:UDP-N-acetylglucosamine diphosphorylase activity"/>
    <property type="evidence" value="ECO:0007669"/>
    <property type="project" value="UniProtKB-UniRule"/>
</dbReference>
<feature type="binding site" evidence="18">
    <location>
        <position position="336"/>
    </location>
    <ligand>
        <name>UDP-N-acetyl-alpha-D-glucosamine</name>
        <dbReference type="ChEBI" id="CHEBI:57705"/>
    </ligand>
</feature>
<feature type="binding site" evidence="18">
    <location>
        <position position="369"/>
    </location>
    <ligand>
        <name>UDP-N-acetyl-alpha-D-glucosamine</name>
        <dbReference type="ChEBI" id="CHEBI:57705"/>
    </ligand>
</feature>
<evidence type="ECO:0000256" key="7">
    <source>
        <dbReference type="ARBA" id="ARBA00022723"/>
    </source>
</evidence>
<comment type="similarity">
    <text evidence="2 18">In the C-terminal section; belongs to the transferase hexapeptide repeat family.</text>
</comment>
<dbReference type="GO" id="GO:0009252">
    <property type="term" value="P:peptidoglycan biosynthetic process"/>
    <property type="evidence" value="ECO:0007669"/>
    <property type="project" value="UniProtKB-UniRule"/>
</dbReference>
<dbReference type="InterPro" id="IPR050065">
    <property type="entry name" value="GlmU-like"/>
</dbReference>